<dbReference type="PRINTS" id="PR00337">
    <property type="entry name" value="LEUILEVALBP"/>
</dbReference>
<feature type="domain" description="Leucine-binding protein" evidence="5">
    <location>
        <begin position="37"/>
        <end position="353"/>
    </location>
</feature>
<proteinExistence type="inferred from homology"/>
<gene>
    <name evidence="6" type="ORF">HNQ81_002235</name>
</gene>
<keyword evidence="4" id="KW-0029">Amino-acid transport</keyword>
<dbReference type="Proteomes" id="UP000539642">
    <property type="component" value="Unassembled WGS sequence"/>
</dbReference>
<name>A0A840V445_9BACT</name>
<comment type="similarity">
    <text evidence="1">Belongs to the leucine-binding protein family.</text>
</comment>
<sequence length="382" mass="41853">MSQVHRNSLISGVQRLPLFILAGLLLVIASGCSPPEPVRIGYVGGISGRGADLGITGRDGVQLAVEQRNQAGGIGGRPVEIIFRDDHQDQEMARRGVEDLVELGVSAIVGPMTSAMGVAVVPIANERKVVLVSPTVTTEDLTGLDDYFFRVSSTTGYFSTRNAEYQLRTKKLRRMAAIYDLGNRSFSVNWLQNFRRTFVAGGGEIVSEVSFVSGGDEKYIELARKALTSGPDGILIIAKSVDSALLCQQIRKLDSVVPITLADWGATERLLELGGRAVEGVTVIQTFDRDSLNLRYREFRQAYLSRFNREPGFAGIYAFESAGVIFEALARMKKGDDLKQTLLDIPEFEGLQSSFHFDRFGDVSRPHVSISIVENGQFVVKE</sequence>
<organism evidence="6 7">
    <name type="scientific">Desulfoprunum benzoelyticum</name>
    <dbReference type="NCBI Taxonomy" id="1506996"/>
    <lineage>
        <taxon>Bacteria</taxon>
        <taxon>Pseudomonadati</taxon>
        <taxon>Thermodesulfobacteriota</taxon>
        <taxon>Desulfobulbia</taxon>
        <taxon>Desulfobulbales</taxon>
        <taxon>Desulfobulbaceae</taxon>
        <taxon>Desulfoprunum</taxon>
    </lineage>
</organism>
<dbReference type="EMBL" id="JACHEO010000012">
    <property type="protein sequence ID" value="MBB5348499.1"/>
    <property type="molecule type" value="Genomic_DNA"/>
</dbReference>
<dbReference type="PANTHER" id="PTHR30483:SF6">
    <property type="entry name" value="PERIPLASMIC BINDING PROTEIN OF ABC TRANSPORTER FOR NATURAL AMINO ACIDS"/>
    <property type="match status" value="1"/>
</dbReference>
<comment type="caution">
    <text evidence="6">The sequence shown here is derived from an EMBL/GenBank/DDBJ whole genome shotgun (WGS) entry which is preliminary data.</text>
</comment>
<dbReference type="InterPro" id="IPR028082">
    <property type="entry name" value="Peripla_BP_I"/>
</dbReference>
<evidence type="ECO:0000256" key="4">
    <source>
        <dbReference type="ARBA" id="ARBA00022970"/>
    </source>
</evidence>
<dbReference type="GO" id="GO:0006865">
    <property type="term" value="P:amino acid transport"/>
    <property type="evidence" value="ECO:0007669"/>
    <property type="project" value="UniProtKB-KW"/>
</dbReference>
<dbReference type="CDD" id="cd19983">
    <property type="entry name" value="PBP1_ABC_HAAT-like"/>
    <property type="match status" value="1"/>
</dbReference>
<dbReference type="InterPro" id="IPR000709">
    <property type="entry name" value="Leu_Ile_Val-bd"/>
</dbReference>
<dbReference type="Gene3D" id="3.40.50.2300">
    <property type="match status" value="2"/>
</dbReference>
<keyword evidence="7" id="KW-1185">Reference proteome</keyword>
<reference evidence="6 7" key="1">
    <citation type="submission" date="2020-08" db="EMBL/GenBank/DDBJ databases">
        <title>Genomic Encyclopedia of Type Strains, Phase IV (KMG-IV): sequencing the most valuable type-strain genomes for metagenomic binning, comparative biology and taxonomic classification.</title>
        <authorList>
            <person name="Goeker M."/>
        </authorList>
    </citation>
    <scope>NUCLEOTIDE SEQUENCE [LARGE SCALE GENOMIC DNA]</scope>
    <source>
        <strain evidence="6 7">DSM 28570</strain>
    </source>
</reference>
<dbReference type="SUPFAM" id="SSF53822">
    <property type="entry name" value="Periplasmic binding protein-like I"/>
    <property type="match status" value="1"/>
</dbReference>
<evidence type="ECO:0000313" key="7">
    <source>
        <dbReference type="Proteomes" id="UP000539642"/>
    </source>
</evidence>
<dbReference type="PANTHER" id="PTHR30483">
    <property type="entry name" value="LEUCINE-SPECIFIC-BINDING PROTEIN"/>
    <property type="match status" value="1"/>
</dbReference>
<protein>
    <submittedName>
        <fullName evidence="6">Branched-chain amino acid transport system substrate-binding protein</fullName>
    </submittedName>
</protein>
<dbReference type="Pfam" id="PF13458">
    <property type="entry name" value="Peripla_BP_6"/>
    <property type="match status" value="1"/>
</dbReference>
<evidence type="ECO:0000313" key="6">
    <source>
        <dbReference type="EMBL" id="MBB5348499.1"/>
    </source>
</evidence>
<accession>A0A840V445</accession>
<keyword evidence="3" id="KW-0732">Signal</keyword>
<dbReference type="InterPro" id="IPR028081">
    <property type="entry name" value="Leu-bd"/>
</dbReference>
<keyword evidence="2" id="KW-0813">Transport</keyword>
<dbReference type="AlphaFoldDB" id="A0A840V445"/>
<evidence type="ECO:0000256" key="1">
    <source>
        <dbReference type="ARBA" id="ARBA00010062"/>
    </source>
</evidence>
<dbReference type="InterPro" id="IPR051010">
    <property type="entry name" value="BCAA_transport"/>
</dbReference>
<evidence type="ECO:0000256" key="2">
    <source>
        <dbReference type="ARBA" id="ARBA00022448"/>
    </source>
</evidence>
<evidence type="ECO:0000256" key="3">
    <source>
        <dbReference type="ARBA" id="ARBA00022729"/>
    </source>
</evidence>
<dbReference type="RefSeq" id="WP_183351298.1">
    <property type="nucleotide sequence ID" value="NZ_JACHEO010000012.1"/>
</dbReference>
<evidence type="ECO:0000259" key="5">
    <source>
        <dbReference type="Pfam" id="PF13458"/>
    </source>
</evidence>
<dbReference type="PROSITE" id="PS51257">
    <property type="entry name" value="PROKAR_LIPOPROTEIN"/>
    <property type="match status" value="1"/>
</dbReference>